<evidence type="ECO:0000313" key="4">
    <source>
        <dbReference type="Proteomes" id="UP000306007"/>
    </source>
</evidence>
<organism evidence="3 4">
    <name type="scientific">Thermococcus indicus</name>
    <dbReference type="NCBI Taxonomy" id="2586643"/>
    <lineage>
        <taxon>Archaea</taxon>
        <taxon>Methanobacteriati</taxon>
        <taxon>Methanobacteriota</taxon>
        <taxon>Thermococci</taxon>
        <taxon>Thermococcales</taxon>
        <taxon>Thermococcaceae</taxon>
        <taxon>Thermococcus</taxon>
    </lineage>
</organism>
<dbReference type="InterPro" id="IPR013414">
    <property type="entry name" value="Cas7/Cst2/DevR_sub_I-B/Tneap"/>
</dbReference>
<dbReference type="EMBL" id="CP040846">
    <property type="protein sequence ID" value="QDA31028.1"/>
    <property type="molecule type" value="Genomic_DNA"/>
</dbReference>
<gene>
    <name evidence="3" type="primary">cas7i</name>
    <name evidence="3" type="ORF">FH039_04640</name>
</gene>
<accession>A0A4Y5SJH4</accession>
<evidence type="ECO:0000256" key="2">
    <source>
        <dbReference type="ARBA" id="ARBA00025626"/>
    </source>
</evidence>
<evidence type="ECO:0000313" key="3">
    <source>
        <dbReference type="EMBL" id="QDA31028.1"/>
    </source>
</evidence>
<sequence length="486" mass="55643">MSRFLVMDVVFYGSSLNYDQGSGNYQELKKITRWDGRQYTLVSKYALRYSMLNDSGVFGRELAPGEVFIKDTGEKSKGDVFNPKPDVLFSGEILKYPEFDLFGYLITKSEPTQSRTAPVRISHAVSMTPFYYDSHFNGNHWIAQRALKAGLTTKLEPNLFTVEEHYSYYIYTIVVDVDNVGKLSVFTTKMDDVKTVLDNLKAKGENAKKIEEYRTFFESNGKGKKKGNKESALVNPLTLNSAEGKLEIAGVELEELKIIPIVDPTSNKKEVKVSLYEIQFDLGEEARRERVLKLVKAVLNLKRKIKGRTEFLAPELLILGIYKDKPYDSFKNRIQLLGEFEEEEYVEVEEKNGKIVKKIRRITTGENGTEEYIEEIVETKPENSGEKTVQVKRRRSVSRKRTAIFEITGISSSTPIYEYYNDDTVTSTKEKTKEHNSGSNDNKKEIHPISMDRILNLLGERLSNTTKEPQQEIFIVKSSNVEVRLK</sequence>
<dbReference type="NCBIfam" id="TIGR01875">
    <property type="entry name" value="cas_MJ0381"/>
    <property type="match status" value="1"/>
</dbReference>
<dbReference type="AlphaFoldDB" id="A0A4Y5SJH4"/>
<evidence type="ECO:0000256" key="1">
    <source>
        <dbReference type="ARBA" id="ARBA00023118"/>
    </source>
</evidence>
<keyword evidence="1" id="KW-0051">Antiviral defense</keyword>
<dbReference type="RefSeq" id="WP_139680382.1">
    <property type="nucleotide sequence ID" value="NZ_CP040846.1"/>
</dbReference>
<comment type="function">
    <text evidence="2">CRISPR (clustered regularly interspaced short palindromic repeat) is an adaptive immune system that provides protection against mobile genetic elements (viruses, transposable elements and conjugative plasmids). CRISPR clusters contain spacers, sequences complementary to antecedent mobile elements, and target invading nucleic acids. CRISPR clusters are transcribed and processed into CRISPR RNA (crRNA).</text>
</comment>
<protein>
    <submittedName>
        <fullName evidence="3">Type I-B CRISPR-associated protein Cas7/Cst2/DevR</fullName>
    </submittedName>
</protein>
<dbReference type="InterPro" id="IPR010154">
    <property type="entry name" value="CRISPR-assoc_Cas7/Cst2/DevR"/>
</dbReference>
<keyword evidence="4" id="KW-1185">Reference proteome</keyword>
<dbReference type="Pfam" id="PF01905">
    <property type="entry name" value="DevR"/>
    <property type="match status" value="1"/>
</dbReference>
<proteinExistence type="predicted"/>
<dbReference type="NCBIfam" id="TIGR02585">
    <property type="entry name" value="cas_Cst2_DevR"/>
    <property type="match status" value="1"/>
</dbReference>
<dbReference type="KEGG" id="tic:FH039_04640"/>
<dbReference type="OrthoDB" id="98432at2157"/>
<name>A0A4Y5SJH4_9EURY</name>
<dbReference type="Proteomes" id="UP000306007">
    <property type="component" value="Chromosome"/>
</dbReference>
<reference evidence="3 4" key="1">
    <citation type="submission" date="2019-06" db="EMBL/GenBank/DDBJ databases">
        <title>Thermococcus indicus sp. nov., a Fe(III)-reducing hyperthermophilic archaeon isolated from the Onnuri vent field of the Central Indian Ocean ridge.</title>
        <authorList>
            <person name="Lim J.K."/>
            <person name="Kim Y.J."/>
            <person name="Kwon K.K."/>
        </authorList>
    </citation>
    <scope>NUCLEOTIDE SEQUENCE [LARGE SCALE GENOMIC DNA]</scope>
    <source>
        <strain evidence="3 4">IOH1</strain>
    </source>
</reference>
<dbReference type="GO" id="GO:0051607">
    <property type="term" value="P:defense response to virus"/>
    <property type="evidence" value="ECO:0007669"/>
    <property type="project" value="UniProtKB-KW"/>
</dbReference>
<dbReference type="GeneID" id="40474446"/>